<gene>
    <name evidence="1" type="ORF">H8S84_18460</name>
</gene>
<comment type="caution">
    <text evidence="1">The sequence shown here is derived from an EMBL/GenBank/DDBJ whole genome shotgun (WGS) entry which is preliminary data.</text>
</comment>
<evidence type="ECO:0000313" key="2">
    <source>
        <dbReference type="Proteomes" id="UP000603640"/>
    </source>
</evidence>
<name>A0A923NDB0_9BACT</name>
<organism evidence="1 2">
    <name type="scientific">Pontibacter cellulosilyticus</name>
    <dbReference type="NCBI Taxonomy" id="1720253"/>
    <lineage>
        <taxon>Bacteria</taxon>
        <taxon>Pseudomonadati</taxon>
        <taxon>Bacteroidota</taxon>
        <taxon>Cytophagia</taxon>
        <taxon>Cytophagales</taxon>
        <taxon>Hymenobacteraceae</taxon>
        <taxon>Pontibacter</taxon>
    </lineage>
</organism>
<proteinExistence type="predicted"/>
<dbReference type="EMBL" id="JACRVF010000006">
    <property type="protein sequence ID" value="MBC5994835.1"/>
    <property type="molecule type" value="Genomic_DNA"/>
</dbReference>
<dbReference type="AlphaFoldDB" id="A0A923NDB0"/>
<dbReference type="Proteomes" id="UP000603640">
    <property type="component" value="Unassembled WGS sequence"/>
</dbReference>
<keyword evidence="2" id="KW-1185">Reference proteome</keyword>
<reference evidence="1" key="1">
    <citation type="submission" date="2020-08" db="EMBL/GenBank/DDBJ databases">
        <title>Pontibacter sp. SD6 16S ribosomal RNA gene Genome sequencing and assembly.</title>
        <authorList>
            <person name="Kang M."/>
        </authorList>
    </citation>
    <scope>NUCLEOTIDE SEQUENCE</scope>
    <source>
        <strain evidence="1">SD6</strain>
    </source>
</reference>
<evidence type="ECO:0008006" key="3">
    <source>
        <dbReference type="Google" id="ProtNLM"/>
    </source>
</evidence>
<evidence type="ECO:0000313" key="1">
    <source>
        <dbReference type="EMBL" id="MBC5994835.1"/>
    </source>
</evidence>
<sequence>MYSYLLEELSKTIGARLLVQFEYKGIDYTVEPHLLGRNYEKQDCLLAWVVAGPMKQDLSNGNWQTFLLNDITSLKTLEQRFTKQRPGYDPYEGSMTRIYYRI</sequence>
<dbReference type="RefSeq" id="WP_187068864.1">
    <property type="nucleotide sequence ID" value="NZ_JACRVF010000006.1"/>
</dbReference>
<protein>
    <recommendedName>
        <fullName evidence="3">WYL domain-containing protein</fullName>
    </recommendedName>
</protein>
<accession>A0A923NDB0</accession>